<comment type="similarity">
    <text evidence="1">Belongs to the ROK (NagC/XylR) family.</text>
</comment>
<keyword evidence="3" id="KW-1185">Reference proteome</keyword>
<evidence type="ECO:0000313" key="2">
    <source>
        <dbReference type="EMBL" id="MFD2729354.1"/>
    </source>
</evidence>
<organism evidence="2 3">
    <name type="scientific">Enterococcus camelliae</name>
    <dbReference type="NCBI Taxonomy" id="453959"/>
    <lineage>
        <taxon>Bacteria</taxon>
        <taxon>Bacillati</taxon>
        <taxon>Bacillota</taxon>
        <taxon>Bacilli</taxon>
        <taxon>Lactobacillales</taxon>
        <taxon>Enterococcaceae</taxon>
        <taxon>Enterococcus</taxon>
    </lineage>
</organism>
<comment type="caution">
    <text evidence="2">The sequence shown here is derived from an EMBL/GenBank/DDBJ whole genome shotgun (WGS) entry which is preliminary data.</text>
</comment>
<name>A0ABW5TKB4_9ENTE</name>
<dbReference type="Proteomes" id="UP001597427">
    <property type="component" value="Unassembled WGS sequence"/>
</dbReference>
<evidence type="ECO:0000313" key="3">
    <source>
        <dbReference type="Proteomes" id="UP001597427"/>
    </source>
</evidence>
<dbReference type="RefSeq" id="WP_379981614.1">
    <property type="nucleotide sequence ID" value="NZ_JBHUMO010000044.1"/>
</dbReference>
<dbReference type="CDD" id="cd24152">
    <property type="entry name" value="ASKHA_NBD_ROK-like"/>
    <property type="match status" value="1"/>
</dbReference>
<gene>
    <name evidence="2" type="ORF">ACFSR0_07940</name>
</gene>
<reference evidence="3" key="1">
    <citation type="journal article" date="2019" name="Int. J. Syst. Evol. Microbiol.">
        <title>The Global Catalogue of Microorganisms (GCM) 10K type strain sequencing project: providing services to taxonomists for standard genome sequencing and annotation.</title>
        <authorList>
            <consortium name="The Broad Institute Genomics Platform"/>
            <consortium name="The Broad Institute Genome Sequencing Center for Infectious Disease"/>
            <person name="Wu L."/>
            <person name="Ma J."/>
        </authorList>
    </citation>
    <scope>NUCLEOTIDE SEQUENCE [LARGE SCALE GENOMIC DNA]</scope>
    <source>
        <strain evidence="3">TISTR 932</strain>
    </source>
</reference>
<proteinExistence type="inferred from homology"/>
<dbReference type="EMBL" id="JBHUMO010000044">
    <property type="protein sequence ID" value="MFD2729354.1"/>
    <property type="molecule type" value="Genomic_DNA"/>
</dbReference>
<dbReference type="Gene3D" id="3.30.420.40">
    <property type="match status" value="2"/>
</dbReference>
<protein>
    <submittedName>
        <fullName evidence="2">ROK family protein</fullName>
    </submittedName>
</protein>
<evidence type="ECO:0000256" key="1">
    <source>
        <dbReference type="ARBA" id="ARBA00006479"/>
    </source>
</evidence>
<sequence length="295" mass="32694">MLCVIDVGGTFMKYALYDPATKQLSYNGKVPTPQTTQQAFLEAIDEICQTLPTGWEGIAMSLPGTIDTDKGYVRQGGSLRYNDRVYLQKLLSQRYGCPVSIENDARCAALAEMWQGNLKGIDNGLVLVLGTGLGGSVIINGQLYKGTHLFAGELSIVLTKDIRQYHTKALLGPQVGIPNLMNALNAVRETELDGIKLFAQMEAGDAELVAVLEEYLDQFAQQLFNFQMCYDPQRVLIGGGISQNDFFFKKLQERMTLFYTRLPIPIPALELDTCLFHNDANLIGAVKQYQTIYGQ</sequence>
<dbReference type="SUPFAM" id="SSF53067">
    <property type="entry name" value="Actin-like ATPase domain"/>
    <property type="match status" value="1"/>
</dbReference>
<dbReference type="Pfam" id="PF00480">
    <property type="entry name" value="ROK"/>
    <property type="match status" value="1"/>
</dbReference>
<dbReference type="PANTHER" id="PTHR18964">
    <property type="entry name" value="ROK (REPRESSOR, ORF, KINASE) FAMILY"/>
    <property type="match status" value="1"/>
</dbReference>
<dbReference type="PANTHER" id="PTHR18964:SF170">
    <property type="entry name" value="SUGAR KINASE"/>
    <property type="match status" value="1"/>
</dbReference>
<dbReference type="InterPro" id="IPR043129">
    <property type="entry name" value="ATPase_NBD"/>
</dbReference>
<dbReference type="InterPro" id="IPR000600">
    <property type="entry name" value="ROK"/>
</dbReference>
<accession>A0ABW5TKB4</accession>